<protein>
    <submittedName>
        <fullName evidence="1">Phenylacetate--CoA ligase family protein</fullName>
    </submittedName>
</protein>
<dbReference type="Proteomes" id="UP000279760">
    <property type="component" value="Chromosome 1"/>
</dbReference>
<reference evidence="1 2" key="1">
    <citation type="submission" date="2018-11" db="EMBL/GenBank/DDBJ databases">
        <title>Complete Genome Sequence of Vbrio mediterranei 117-T6: a Potential Pathogen Bacteria Isolated from the Conchocelis of Pyropia.</title>
        <authorList>
            <person name="Liu Q."/>
        </authorList>
    </citation>
    <scope>NUCLEOTIDE SEQUENCE [LARGE SCALE GENOMIC DNA]</scope>
    <source>
        <strain evidence="1 2">117-T6</strain>
    </source>
</reference>
<evidence type="ECO:0000313" key="2">
    <source>
        <dbReference type="Proteomes" id="UP000279760"/>
    </source>
</evidence>
<proteinExistence type="predicted"/>
<evidence type="ECO:0000313" key="1">
    <source>
        <dbReference type="EMBL" id="AYV23039.1"/>
    </source>
</evidence>
<dbReference type="PANTHER" id="PTHR36932">
    <property type="entry name" value="CAPSULAR POLYSACCHARIDE BIOSYNTHESIS PROTEIN"/>
    <property type="match status" value="1"/>
</dbReference>
<dbReference type="SUPFAM" id="SSF56801">
    <property type="entry name" value="Acetyl-CoA synthetase-like"/>
    <property type="match status" value="1"/>
</dbReference>
<name>A0A3G4VFR6_9VIBR</name>
<accession>A0A3G4VFR6</accession>
<dbReference type="EMBL" id="CP033577">
    <property type="protein sequence ID" value="AYV23039.1"/>
    <property type="molecule type" value="Genomic_DNA"/>
</dbReference>
<dbReference type="InterPro" id="IPR042099">
    <property type="entry name" value="ANL_N_sf"/>
</dbReference>
<dbReference type="GO" id="GO:0016874">
    <property type="term" value="F:ligase activity"/>
    <property type="evidence" value="ECO:0007669"/>
    <property type="project" value="UniProtKB-KW"/>
</dbReference>
<dbReference type="InterPro" id="IPR053158">
    <property type="entry name" value="CapK_Type1_Caps_Biosynth"/>
</dbReference>
<dbReference type="PANTHER" id="PTHR36932:SF1">
    <property type="entry name" value="CAPSULAR POLYSACCHARIDE BIOSYNTHESIS PROTEIN"/>
    <property type="match status" value="1"/>
</dbReference>
<keyword evidence="1" id="KW-0436">Ligase</keyword>
<gene>
    <name evidence="1" type="ORF">ECB94_07925</name>
</gene>
<sequence>MSENNQALKFLADLTYKRGLRKVKGLFSAYCAFPLSEYVEKRNISTRVKELRKYYLQPYVVRKEQSKRSLMATLEFASESVPYYRDLFKEKNIDLQKIKRDINYLNDIPYLTKDIIREQSERLLSKPLLEARYHHCKTGGSTGASCSLYYDQIAADYATAVSIYTRERISKRKSDSELHFACRFPGQNPATWPTRETLKCIAMNRSNIFFDRLDEEGIEEIIDTLKTRSPHLIHAHPSTIHAVANHISTNRIAPPSITVFESSGELLEKGIRDCIQASLNCQVINRYGSAEFGISAYELDGNEKMYVLDSEVYAETVVDDASNSELVMTSLRNKLMPLIRYRTGDIAEISEERKGKVLNHMVGRIHDYILIGGVKYATHYIQDIIDHRIGNVTQFQIDTRGNLPVLNIVPEPNADRKLIQDMAYHFWKHDLPVQFVEMKDLVTVGRRAKFRHVV</sequence>
<dbReference type="Gene3D" id="3.40.50.12780">
    <property type="entry name" value="N-terminal domain of ligase-like"/>
    <property type="match status" value="1"/>
</dbReference>
<dbReference type="AlphaFoldDB" id="A0A3G4VFR6"/>
<organism evidence="1 2">
    <name type="scientific">Vibrio mediterranei</name>
    <dbReference type="NCBI Taxonomy" id="689"/>
    <lineage>
        <taxon>Bacteria</taxon>
        <taxon>Pseudomonadati</taxon>
        <taxon>Pseudomonadota</taxon>
        <taxon>Gammaproteobacteria</taxon>
        <taxon>Vibrionales</taxon>
        <taxon>Vibrionaceae</taxon>
        <taxon>Vibrio</taxon>
    </lineage>
</organism>